<sequence length="149" mass="15981">MKKVRRFIPYAAAFALFASVATPAAFASANNTDGAKQLETKQKVWKSAPISKEKAKYAKDAVAIKKQGDKFLITKAEADALKGAKFSKVAPRIGKAQAKTWLATKGQKDVPANATVAKRIGKAQAKTWLATKRQKDVPANATVAPRIGK</sequence>
<reference evidence="2 3" key="1">
    <citation type="submission" date="2016-10" db="EMBL/GenBank/DDBJ databases">
        <authorList>
            <person name="de Groot N.N."/>
        </authorList>
    </citation>
    <scope>NUCLEOTIDE SEQUENCE [LARGE SCALE GENOMIC DNA]</scope>
    <source>
        <strain evidence="2 3">DSM 45610</strain>
    </source>
</reference>
<gene>
    <name evidence="2" type="ORF">SAMN05444487_1289</name>
</gene>
<feature type="chain" id="PRO_5011484797" evidence="1">
    <location>
        <begin position="28"/>
        <end position="149"/>
    </location>
</feature>
<protein>
    <submittedName>
        <fullName evidence="2">Uncharacterized protein</fullName>
    </submittedName>
</protein>
<dbReference type="RefSeq" id="WP_091743040.1">
    <property type="nucleotide sequence ID" value="NZ_FNNQ01000028.1"/>
</dbReference>
<name>A0A1H3CX04_9BACL</name>
<dbReference type="Proteomes" id="UP000198534">
    <property type="component" value="Unassembled WGS sequence"/>
</dbReference>
<evidence type="ECO:0000256" key="1">
    <source>
        <dbReference type="SAM" id="SignalP"/>
    </source>
</evidence>
<organism evidence="2 3">
    <name type="scientific">Marininema mesophilum</name>
    <dbReference type="NCBI Taxonomy" id="1048340"/>
    <lineage>
        <taxon>Bacteria</taxon>
        <taxon>Bacillati</taxon>
        <taxon>Bacillota</taxon>
        <taxon>Bacilli</taxon>
        <taxon>Bacillales</taxon>
        <taxon>Thermoactinomycetaceae</taxon>
        <taxon>Marininema</taxon>
    </lineage>
</organism>
<dbReference type="AlphaFoldDB" id="A0A1H3CX04"/>
<evidence type="ECO:0000313" key="2">
    <source>
        <dbReference type="EMBL" id="SDX57979.1"/>
    </source>
</evidence>
<evidence type="ECO:0000313" key="3">
    <source>
        <dbReference type="Proteomes" id="UP000198534"/>
    </source>
</evidence>
<keyword evidence="1" id="KW-0732">Signal</keyword>
<dbReference type="EMBL" id="FNNQ01000028">
    <property type="protein sequence ID" value="SDX57979.1"/>
    <property type="molecule type" value="Genomic_DNA"/>
</dbReference>
<proteinExistence type="predicted"/>
<keyword evidence="3" id="KW-1185">Reference proteome</keyword>
<feature type="signal peptide" evidence="1">
    <location>
        <begin position="1"/>
        <end position="27"/>
    </location>
</feature>
<accession>A0A1H3CX04</accession>